<evidence type="ECO:0000256" key="2">
    <source>
        <dbReference type="ARBA" id="ARBA00004370"/>
    </source>
</evidence>
<keyword evidence="5" id="KW-0812">Transmembrane</keyword>
<keyword evidence="4 12" id="KW-0349">Heme</keyword>
<sequence length="535" mass="59893">MFAPDSVPALLAASVVLALGLASYVIHLNSSRTHRAFWASQPWVGVRDEWFSGARTKLRIITGVREMVEDGFHRFSQSKTAFALPNIGEPSWLVLPPASLHEFLSKPDADLDHNIIHEEQLQHYYTQGPLGHHAATIPLQFDVVRRPLTKQLPLVAGALHDELHRSFQDCWGTDTIAAKQIDLLATCFKIVTRTANRVFAGADICRREAFLEHLRRYSDAVGRAGIIIRLLPRWLRPVVAPAVTVWYRRDLAICREICVPVIRRRVQQTIEKRKDVDCTWEAPVDVLQWLIEAALQRNDAAELDPLLLTQRLLMLNFVSIETTSMAIAHAIADLYGSPDAESFVAGLQEECERVLPHEELWTKAQLDKLVCIDSTIRESMRVSDFSHIQLPRLVANPHGVDFQTIGSPPLHVPPGIRLCVPAHSIHRDASFHPDPLTYNAFRFVIEPGVGAGDAAESAPKRASLATTTGSFLVFGHGRHACPGRFFAAHLMKLMLAYLVRHYDVARLTQPVDKQALVGTAKPDANLRLTVRRRVK</sequence>
<comment type="subcellular location">
    <subcellularLocation>
        <location evidence="2">Membrane</location>
    </subcellularLocation>
</comment>
<dbReference type="InterPro" id="IPR001128">
    <property type="entry name" value="Cyt_P450"/>
</dbReference>
<dbReference type="EMBL" id="KT806042">
    <property type="protein sequence ID" value="AMM63168.1"/>
    <property type="molecule type" value="Genomic_DNA"/>
</dbReference>
<keyword evidence="11" id="KW-0472">Membrane</keyword>
<dbReference type="InterPro" id="IPR002403">
    <property type="entry name" value="Cyt_P450_E_grp-IV"/>
</dbReference>
<dbReference type="PANTHER" id="PTHR46206:SF1">
    <property type="entry name" value="P450, PUTATIVE (EUROFUNG)-RELATED"/>
    <property type="match status" value="1"/>
</dbReference>
<dbReference type="PROSITE" id="PS00086">
    <property type="entry name" value="CYTOCHROME_P450"/>
    <property type="match status" value="1"/>
</dbReference>
<evidence type="ECO:0000313" key="14">
    <source>
        <dbReference type="EMBL" id="AMM63168.1"/>
    </source>
</evidence>
<dbReference type="GO" id="GO:0004497">
    <property type="term" value="F:monooxygenase activity"/>
    <property type="evidence" value="ECO:0007669"/>
    <property type="project" value="UniProtKB-KW"/>
</dbReference>
<evidence type="ECO:0000256" key="5">
    <source>
        <dbReference type="ARBA" id="ARBA00022692"/>
    </source>
</evidence>
<keyword evidence="9 12" id="KW-0408">Iron</keyword>
<organism evidence="14">
    <name type="scientific">Aspergillus nidulans NRRL 8112</name>
    <dbReference type="NCBI Taxonomy" id="1160106"/>
    <lineage>
        <taxon>Eukaryota</taxon>
        <taxon>Fungi</taxon>
        <taxon>Dikarya</taxon>
        <taxon>Ascomycota</taxon>
        <taxon>Pezizomycotina</taxon>
        <taxon>Eurotiomycetes</taxon>
        <taxon>Eurotiomycetidae</taxon>
        <taxon>Eurotiales</taxon>
        <taxon>Aspergillaceae</taxon>
        <taxon>Aspergillus</taxon>
        <taxon>Aspergillus subgen. Nidulantes</taxon>
    </lineage>
</organism>
<feature type="binding site" description="axial binding residue" evidence="12">
    <location>
        <position position="481"/>
    </location>
    <ligand>
        <name>heme</name>
        <dbReference type="ChEBI" id="CHEBI:30413"/>
    </ligand>
    <ligandPart>
        <name>Fe</name>
        <dbReference type="ChEBI" id="CHEBI:18248"/>
    </ligandPart>
</feature>
<dbReference type="CDD" id="cd11041">
    <property type="entry name" value="CYP503A1-like"/>
    <property type="match status" value="1"/>
</dbReference>
<comment type="similarity">
    <text evidence="3 13">Belongs to the cytochrome P450 family.</text>
</comment>
<name>A0A140G930_EMEND</name>
<evidence type="ECO:0000256" key="6">
    <source>
        <dbReference type="ARBA" id="ARBA00022723"/>
    </source>
</evidence>
<keyword evidence="6 12" id="KW-0479">Metal-binding</keyword>
<reference evidence="14" key="1">
    <citation type="submission" date="2015-09" db="EMBL/GenBank/DDBJ databases">
        <title>Echinocandin biosynthesis cluster from Aspergillus nidulans NRRL 8112.</title>
        <authorList>
            <person name="Huettel W."/>
            <person name="Youssar L."/>
            <person name="Gruening B.A."/>
        </authorList>
    </citation>
    <scope>NUCLEOTIDE SEQUENCE</scope>
</reference>
<proteinExistence type="inferred from homology"/>
<dbReference type="PANTHER" id="PTHR46206">
    <property type="entry name" value="CYTOCHROME P450"/>
    <property type="match status" value="1"/>
</dbReference>
<comment type="cofactor">
    <cofactor evidence="1 12">
        <name>heme</name>
        <dbReference type="ChEBI" id="CHEBI:30413"/>
    </cofactor>
</comment>
<evidence type="ECO:0000256" key="3">
    <source>
        <dbReference type="ARBA" id="ARBA00010617"/>
    </source>
</evidence>
<evidence type="ECO:0000256" key="8">
    <source>
        <dbReference type="ARBA" id="ARBA00023002"/>
    </source>
</evidence>
<dbReference type="GO" id="GO:0020037">
    <property type="term" value="F:heme binding"/>
    <property type="evidence" value="ECO:0007669"/>
    <property type="project" value="InterPro"/>
</dbReference>
<dbReference type="Pfam" id="PF00067">
    <property type="entry name" value="p450"/>
    <property type="match status" value="1"/>
</dbReference>
<evidence type="ECO:0000256" key="7">
    <source>
        <dbReference type="ARBA" id="ARBA00022989"/>
    </source>
</evidence>
<keyword evidence="10 13" id="KW-0503">Monooxygenase</keyword>
<evidence type="ECO:0000256" key="11">
    <source>
        <dbReference type="ARBA" id="ARBA00023136"/>
    </source>
</evidence>
<keyword evidence="8 13" id="KW-0560">Oxidoreductase</keyword>
<keyword evidence="7" id="KW-1133">Transmembrane helix</keyword>
<dbReference type="InterPro" id="IPR036396">
    <property type="entry name" value="Cyt_P450_sf"/>
</dbReference>
<dbReference type="Gene3D" id="1.10.630.10">
    <property type="entry name" value="Cytochrome P450"/>
    <property type="match status" value="1"/>
</dbReference>
<evidence type="ECO:0000256" key="4">
    <source>
        <dbReference type="ARBA" id="ARBA00022617"/>
    </source>
</evidence>
<evidence type="ECO:0000256" key="9">
    <source>
        <dbReference type="ARBA" id="ARBA00023004"/>
    </source>
</evidence>
<evidence type="ECO:0000256" key="10">
    <source>
        <dbReference type="ARBA" id="ARBA00023033"/>
    </source>
</evidence>
<evidence type="ECO:0000256" key="12">
    <source>
        <dbReference type="PIRSR" id="PIRSR602403-1"/>
    </source>
</evidence>
<dbReference type="GO" id="GO:0016020">
    <property type="term" value="C:membrane"/>
    <property type="evidence" value="ECO:0007669"/>
    <property type="project" value="UniProtKB-SubCell"/>
</dbReference>
<dbReference type="GO" id="GO:0005506">
    <property type="term" value="F:iron ion binding"/>
    <property type="evidence" value="ECO:0007669"/>
    <property type="project" value="InterPro"/>
</dbReference>
<gene>
    <name evidence="14" type="primary">aniF2</name>
</gene>
<dbReference type="InterPro" id="IPR017972">
    <property type="entry name" value="Cyt_P450_CS"/>
</dbReference>
<accession>A0A140G930</accession>
<dbReference type="SUPFAM" id="SSF48264">
    <property type="entry name" value="Cytochrome P450"/>
    <property type="match status" value="1"/>
</dbReference>
<dbReference type="AlphaFoldDB" id="A0A140G930"/>
<dbReference type="PRINTS" id="PR00465">
    <property type="entry name" value="EP450IV"/>
</dbReference>
<dbReference type="GO" id="GO:0019748">
    <property type="term" value="P:secondary metabolic process"/>
    <property type="evidence" value="ECO:0007669"/>
    <property type="project" value="UniProtKB-ARBA"/>
</dbReference>
<protein>
    <submittedName>
        <fullName evidence="14">AniF2</fullName>
    </submittedName>
</protein>
<dbReference type="GO" id="GO:0016705">
    <property type="term" value="F:oxidoreductase activity, acting on paired donors, with incorporation or reduction of molecular oxygen"/>
    <property type="evidence" value="ECO:0007669"/>
    <property type="project" value="InterPro"/>
</dbReference>
<evidence type="ECO:0000256" key="13">
    <source>
        <dbReference type="RuleBase" id="RU000461"/>
    </source>
</evidence>
<evidence type="ECO:0000256" key="1">
    <source>
        <dbReference type="ARBA" id="ARBA00001971"/>
    </source>
</evidence>